<evidence type="ECO:0000313" key="1">
    <source>
        <dbReference type="EMBL" id="ASZ77630.1"/>
    </source>
</evidence>
<protein>
    <submittedName>
        <fullName evidence="1">Uncharacterized protein</fullName>
    </submittedName>
</protein>
<name>A0A249Y062_9CAUD</name>
<dbReference type="EMBL" id="MF001362">
    <property type="protein sequence ID" value="ASZ77630.1"/>
    <property type="molecule type" value="Genomic_DNA"/>
</dbReference>
<accession>A0A249Y062</accession>
<dbReference type="GeneID" id="55806889"/>
<proteinExistence type="predicted"/>
<dbReference type="RefSeq" id="YP_009877691.1">
    <property type="nucleotide sequence ID" value="NC_049396.1"/>
</dbReference>
<sequence length="69" mass="7988">MMDLKELNSMDDEEILRGYMQAREGYVLSGLESKSFIHGWRNGMVDFGGCPITEEQMNLARQYLKKKPT</sequence>
<keyword evidence="2" id="KW-1185">Reference proteome</keyword>
<organism evidence="1 2">
    <name type="scientific">Salmonella phage SP1</name>
    <dbReference type="NCBI Taxonomy" id="2025818"/>
    <lineage>
        <taxon>Viruses</taxon>
        <taxon>Duplodnaviria</taxon>
        <taxon>Heunggongvirae</taxon>
        <taxon>Uroviricota</taxon>
        <taxon>Caudoviricetes</taxon>
        <taxon>Pantevenvirales</taxon>
        <taxon>Ackermannviridae</taxon>
        <taxon>Cvivirinae</taxon>
        <taxon>Kuttervirus</taxon>
        <taxon>Kuttervirus SP1</taxon>
    </lineage>
</organism>
<dbReference type="Proteomes" id="UP000259389">
    <property type="component" value="Segment"/>
</dbReference>
<dbReference type="KEGG" id="vg:55806889"/>
<evidence type="ECO:0000313" key="2">
    <source>
        <dbReference type="Proteomes" id="UP000259389"/>
    </source>
</evidence>
<reference evidence="1 2" key="1">
    <citation type="submission" date="2017-04" db="EMBL/GenBank/DDBJ databases">
        <title>Complete Genome Sequence of Lytic Bacteriophage SP1 Infecting Salmonella Pullorum Isolates.</title>
        <authorList>
            <person name="Kim D."/>
            <person name="Kim Y.J."/>
            <person name="Han B.K."/>
            <person name="Kim H."/>
        </authorList>
    </citation>
    <scope>NUCLEOTIDE SEQUENCE [LARGE SCALE GENOMIC DNA]</scope>
</reference>